<organism evidence="2 3">
    <name type="scientific">Rhizoclosmatium globosum</name>
    <dbReference type="NCBI Taxonomy" id="329046"/>
    <lineage>
        <taxon>Eukaryota</taxon>
        <taxon>Fungi</taxon>
        <taxon>Fungi incertae sedis</taxon>
        <taxon>Chytridiomycota</taxon>
        <taxon>Chytridiomycota incertae sedis</taxon>
        <taxon>Chytridiomycetes</taxon>
        <taxon>Chytridiales</taxon>
        <taxon>Chytriomycetaceae</taxon>
        <taxon>Rhizoclosmatium</taxon>
    </lineage>
</organism>
<protein>
    <submittedName>
        <fullName evidence="2">Uncharacterized protein</fullName>
    </submittedName>
</protein>
<proteinExistence type="predicted"/>
<name>A0A1Y2C4A8_9FUNG</name>
<comment type="caution">
    <text evidence="2">The sequence shown here is derived from an EMBL/GenBank/DDBJ whole genome shotgun (WGS) entry which is preliminary data.</text>
</comment>
<dbReference type="EMBL" id="MCGO01000030">
    <property type="protein sequence ID" value="ORY41859.1"/>
    <property type="molecule type" value="Genomic_DNA"/>
</dbReference>
<sequence>MSVNRWMILPAVAAAGAYTISKAHIIVNPMHIPPRRDMSHHYSLDVQIVDLDHQQATSLESTAIVAPGPSSPVMEGDKPESPVTALPQIPVSRKLPDASNVFAFGLLAPF</sequence>
<dbReference type="OrthoDB" id="10405155at2759"/>
<evidence type="ECO:0000256" key="1">
    <source>
        <dbReference type="SAM" id="MobiDB-lite"/>
    </source>
</evidence>
<dbReference type="Proteomes" id="UP000193642">
    <property type="component" value="Unassembled WGS sequence"/>
</dbReference>
<reference evidence="2 3" key="1">
    <citation type="submission" date="2016-07" db="EMBL/GenBank/DDBJ databases">
        <title>Pervasive Adenine N6-methylation of Active Genes in Fungi.</title>
        <authorList>
            <consortium name="DOE Joint Genome Institute"/>
            <person name="Mondo S.J."/>
            <person name="Dannebaum R.O."/>
            <person name="Kuo R.C."/>
            <person name="Labutti K."/>
            <person name="Haridas S."/>
            <person name="Kuo A."/>
            <person name="Salamov A."/>
            <person name="Ahrendt S.R."/>
            <person name="Lipzen A."/>
            <person name="Sullivan W."/>
            <person name="Andreopoulos W.B."/>
            <person name="Clum A."/>
            <person name="Lindquist E."/>
            <person name="Daum C."/>
            <person name="Ramamoorthy G.K."/>
            <person name="Gryganskyi A."/>
            <person name="Culley D."/>
            <person name="Magnuson J.K."/>
            <person name="James T.Y."/>
            <person name="O'Malley M.A."/>
            <person name="Stajich J.E."/>
            <person name="Spatafora J.W."/>
            <person name="Visel A."/>
            <person name="Grigoriev I.V."/>
        </authorList>
    </citation>
    <scope>NUCLEOTIDE SEQUENCE [LARGE SCALE GENOMIC DNA]</scope>
    <source>
        <strain evidence="2 3">JEL800</strain>
    </source>
</reference>
<evidence type="ECO:0000313" key="3">
    <source>
        <dbReference type="Proteomes" id="UP000193642"/>
    </source>
</evidence>
<feature type="region of interest" description="Disordered" evidence="1">
    <location>
        <begin position="64"/>
        <end position="85"/>
    </location>
</feature>
<keyword evidence="3" id="KW-1185">Reference proteome</keyword>
<gene>
    <name evidence="2" type="ORF">BCR33DRAFT_718530</name>
</gene>
<evidence type="ECO:0000313" key="2">
    <source>
        <dbReference type="EMBL" id="ORY41859.1"/>
    </source>
</evidence>
<accession>A0A1Y2C4A8</accession>
<dbReference type="AlphaFoldDB" id="A0A1Y2C4A8"/>